<keyword evidence="2" id="KW-1185">Reference proteome</keyword>
<evidence type="ECO:0000313" key="1">
    <source>
        <dbReference type="EMBL" id="CCI10761.1"/>
    </source>
</evidence>
<dbReference type="InParanoid" id="A0A024FUP2"/>
<sequence>MSKGTRDTDASNAKEKKTRKRITYCMGIIGHFKYQSMFTNVQDPSLYTQPLRKNSQQWNSIPAYENVNYLQLSRIGESSVTSTPRQENVSLQTSYRPKWTIIIKNLNFSSVKTCKYSISKQCTCNLNNSTDDKKSESLRQN</sequence>
<dbReference type="EMBL" id="CAIX01000394">
    <property type="protein sequence ID" value="CCI10761.1"/>
    <property type="molecule type" value="Genomic_DNA"/>
</dbReference>
<protein>
    <submittedName>
        <fullName evidence="1">Uncharacterized protein</fullName>
    </submittedName>
</protein>
<evidence type="ECO:0000313" key="2">
    <source>
        <dbReference type="Proteomes" id="UP000053237"/>
    </source>
</evidence>
<organism evidence="1 2">
    <name type="scientific">Albugo candida</name>
    <dbReference type="NCBI Taxonomy" id="65357"/>
    <lineage>
        <taxon>Eukaryota</taxon>
        <taxon>Sar</taxon>
        <taxon>Stramenopiles</taxon>
        <taxon>Oomycota</taxon>
        <taxon>Peronosporomycetes</taxon>
        <taxon>Albuginales</taxon>
        <taxon>Albuginaceae</taxon>
        <taxon>Albugo</taxon>
    </lineage>
</organism>
<proteinExistence type="predicted"/>
<reference evidence="1 2" key="1">
    <citation type="submission" date="2012-05" db="EMBL/GenBank/DDBJ databases">
        <title>Recombination and specialization in a pathogen metapopulation.</title>
        <authorList>
            <person name="Gardiner A."/>
            <person name="Kemen E."/>
            <person name="Schultz-Larsen T."/>
            <person name="MacLean D."/>
            <person name="Van Oosterhout C."/>
            <person name="Jones J.D.G."/>
        </authorList>
    </citation>
    <scope>NUCLEOTIDE SEQUENCE [LARGE SCALE GENOMIC DNA]</scope>
    <source>
        <strain evidence="1 2">Ac Nc2</strain>
    </source>
</reference>
<dbReference type="AlphaFoldDB" id="A0A024FUP2"/>
<accession>A0A024FUP2</accession>
<gene>
    <name evidence="1" type="ORF">BN9_116280</name>
</gene>
<name>A0A024FUP2_9STRA</name>
<dbReference type="Proteomes" id="UP000053237">
    <property type="component" value="Unassembled WGS sequence"/>
</dbReference>
<comment type="caution">
    <text evidence="1">The sequence shown here is derived from an EMBL/GenBank/DDBJ whole genome shotgun (WGS) entry which is preliminary data.</text>
</comment>